<dbReference type="GO" id="GO:0005524">
    <property type="term" value="F:ATP binding"/>
    <property type="evidence" value="ECO:0007669"/>
    <property type="project" value="UniProtKB-UniRule"/>
</dbReference>
<evidence type="ECO:0000313" key="13">
    <source>
        <dbReference type="Proteomes" id="UP000515344"/>
    </source>
</evidence>
<evidence type="ECO:0000256" key="2">
    <source>
        <dbReference type="ARBA" id="ARBA00022679"/>
    </source>
</evidence>
<dbReference type="Gene3D" id="3.30.1330.10">
    <property type="entry name" value="PurM-like, N-terminal domain"/>
    <property type="match status" value="1"/>
</dbReference>
<accession>A0A7G5XGN8</accession>
<evidence type="ECO:0000256" key="1">
    <source>
        <dbReference type="ARBA" id="ARBA00008026"/>
    </source>
</evidence>
<dbReference type="HAMAP" id="MF_00625">
    <property type="entry name" value="SelD"/>
    <property type="match status" value="1"/>
</dbReference>
<keyword evidence="4 9" id="KW-0547">Nucleotide-binding</keyword>
<dbReference type="NCBIfam" id="TIGR00476">
    <property type="entry name" value="selD"/>
    <property type="match status" value="1"/>
</dbReference>
<dbReference type="Pfam" id="PF00586">
    <property type="entry name" value="AIRS"/>
    <property type="match status" value="1"/>
</dbReference>
<dbReference type="SUPFAM" id="SSF56042">
    <property type="entry name" value="PurM C-terminal domain-like"/>
    <property type="match status" value="1"/>
</dbReference>
<keyword evidence="3 9" id="KW-0479">Metal-binding</keyword>
<dbReference type="GO" id="GO:0016260">
    <property type="term" value="P:selenocysteine biosynthetic process"/>
    <property type="evidence" value="ECO:0007669"/>
    <property type="project" value="InterPro"/>
</dbReference>
<name>A0A7G5XGN8_9BACT</name>
<feature type="binding site" evidence="9">
    <location>
        <begin position="139"/>
        <end position="141"/>
    </location>
    <ligand>
        <name>ATP</name>
        <dbReference type="ChEBI" id="CHEBI:30616"/>
        <note>ligand shared between dimeric partners</note>
    </ligand>
</feature>
<dbReference type="GO" id="GO:0000287">
    <property type="term" value="F:magnesium ion binding"/>
    <property type="evidence" value="ECO:0007669"/>
    <property type="project" value="UniProtKB-UniRule"/>
</dbReference>
<feature type="domain" description="PurM-like C-terminal" evidence="11">
    <location>
        <begin position="169"/>
        <end position="349"/>
    </location>
</feature>
<keyword evidence="8 9" id="KW-0711">Selenium</keyword>
<evidence type="ECO:0000256" key="9">
    <source>
        <dbReference type="HAMAP-Rule" id="MF_00625"/>
    </source>
</evidence>
<keyword evidence="6 9" id="KW-0067">ATP-binding</keyword>
<reference evidence="13" key="1">
    <citation type="submission" date="2020-08" db="EMBL/GenBank/DDBJ databases">
        <title>Lacibacter sp. S13-6-6 genome sequencing.</title>
        <authorList>
            <person name="Jin L."/>
        </authorList>
    </citation>
    <scope>NUCLEOTIDE SEQUENCE [LARGE SCALE GENOMIC DNA]</scope>
    <source>
        <strain evidence="13">S13-6-6</strain>
    </source>
</reference>
<dbReference type="InterPro" id="IPR036921">
    <property type="entry name" value="PurM-like_N_sf"/>
</dbReference>
<dbReference type="InterPro" id="IPR010918">
    <property type="entry name" value="PurM-like_C_dom"/>
</dbReference>
<dbReference type="GO" id="GO:0005737">
    <property type="term" value="C:cytoplasm"/>
    <property type="evidence" value="ECO:0007669"/>
    <property type="project" value="TreeGrafter"/>
</dbReference>
<feature type="binding site" description="in other chain" evidence="9">
    <location>
        <position position="68"/>
    </location>
    <ligand>
        <name>ATP</name>
        <dbReference type="ChEBI" id="CHEBI:30616"/>
        <note>ligand shared between dimeric partners</note>
    </ligand>
</feature>
<evidence type="ECO:0000259" key="11">
    <source>
        <dbReference type="Pfam" id="PF02769"/>
    </source>
</evidence>
<feature type="binding site" description="in other chain" evidence="9">
    <location>
        <position position="91"/>
    </location>
    <ligand>
        <name>ATP</name>
        <dbReference type="ChEBI" id="CHEBI:30616"/>
        <note>ligand shared between dimeric partners</note>
    </ligand>
</feature>
<feature type="binding site" evidence="9">
    <location>
        <position position="227"/>
    </location>
    <ligand>
        <name>Mg(2+)</name>
        <dbReference type="ChEBI" id="CHEBI:18420"/>
    </ligand>
</feature>
<keyword evidence="5 9" id="KW-0418">Kinase</keyword>
<dbReference type="CDD" id="cd02195">
    <property type="entry name" value="SelD"/>
    <property type="match status" value="1"/>
</dbReference>
<dbReference type="InterPro" id="IPR036676">
    <property type="entry name" value="PurM-like_C_sf"/>
</dbReference>
<protein>
    <recommendedName>
        <fullName evidence="9">Selenide, water dikinase</fullName>
        <ecNumber evidence="9">2.7.9.3</ecNumber>
    </recommendedName>
    <alternativeName>
        <fullName evidence="9">Selenium donor protein</fullName>
    </alternativeName>
    <alternativeName>
        <fullName evidence="9">Selenophosphate synthase</fullName>
    </alternativeName>
</protein>
<dbReference type="KEGG" id="lacs:H4075_00140"/>
<feature type="site" description="Important for catalytic activity" evidence="9">
    <location>
        <position position="20"/>
    </location>
</feature>
<feature type="domain" description="PurM-like N-terminal" evidence="10">
    <location>
        <begin position="50"/>
        <end position="157"/>
    </location>
</feature>
<dbReference type="Proteomes" id="UP000515344">
    <property type="component" value="Chromosome"/>
</dbReference>
<keyword evidence="2 9" id="KW-0808">Transferase</keyword>
<gene>
    <name evidence="9 12" type="primary">selD</name>
    <name evidence="12" type="ORF">H4075_00140</name>
</gene>
<feature type="binding site" evidence="9">
    <location>
        <position position="91"/>
    </location>
    <ligand>
        <name>Mg(2+)</name>
        <dbReference type="ChEBI" id="CHEBI:18420"/>
    </ligand>
</feature>
<proteinExistence type="inferred from homology"/>
<sequence length="352" mass="37163">MLSGTIRLTQFSHGAGCGCKIAPAVLEQILQSSLSTITDKNLLVGNSSKDDAAVYDLGNGMAMISTTDFFTPIVDDAFSFGQIASANAISDVYAMGGKPFMAIAILGWPVEKLPTGIAQQVLDGARTICNEAGITLAGGHSIDSPEPFFGLAVNGMVQIANLKQNNTAREGNVLLLTKPIGVGVLSTAEKRDVLKEEHKGLAATQMKQLNSIGELLGKLDAVTAMTDVTGFGLLGHLIEMCEGAAVSAELSYQHIPFIAAAKEYLAQRIVPDATYRNWNSYSSKVGFGAGVNVMEAFNLLPDPQTNGGLLIAVKEEQLADVQQLLAANNLEAFTQPIGKLVPKSEKVIQVLV</sequence>
<dbReference type="NCBIfam" id="NF002098">
    <property type="entry name" value="PRK00943.1"/>
    <property type="match status" value="1"/>
</dbReference>
<evidence type="ECO:0000259" key="10">
    <source>
        <dbReference type="Pfam" id="PF00586"/>
    </source>
</evidence>
<evidence type="ECO:0000256" key="7">
    <source>
        <dbReference type="ARBA" id="ARBA00022842"/>
    </source>
</evidence>
<evidence type="ECO:0000256" key="4">
    <source>
        <dbReference type="ARBA" id="ARBA00022741"/>
    </source>
</evidence>
<feature type="binding site" description="in other chain" evidence="9">
    <location>
        <begin position="48"/>
        <end position="50"/>
    </location>
    <ligand>
        <name>ATP</name>
        <dbReference type="ChEBI" id="CHEBI:30616"/>
        <note>ligand shared between dimeric partners</note>
    </ligand>
</feature>
<dbReference type="PANTHER" id="PTHR10256">
    <property type="entry name" value="SELENIDE, WATER DIKINASE"/>
    <property type="match status" value="1"/>
</dbReference>
<dbReference type="EC" id="2.7.9.3" evidence="9"/>
<dbReference type="RefSeq" id="WP_182803004.1">
    <property type="nucleotide sequence ID" value="NZ_CP060007.1"/>
</dbReference>
<evidence type="ECO:0000313" key="12">
    <source>
        <dbReference type="EMBL" id="QNA44641.1"/>
    </source>
</evidence>
<dbReference type="AlphaFoldDB" id="A0A7G5XGN8"/>
<feature type="binding site" description="in other chain" evidence="9">
    <location>
        <position position="20"/>
    </location>
    <ligand>
        <name>ATP</name>
        <dbReference type="ChEBI" id="CHEBI:30616"/>
        <note>ligand shared between dimeric partners</note>
    </ligand>
</feature>
<evidence type="ECO:0000256" key="5">
    <source>
        <dbReference type="ARBA" id="ARBA00022777"/>
    </source>
</evidence>
<evidence type="ECO:0000256" key="8">
    <source>
        <dbReference type="ARBA" id="ARBA00023266"/>
    </source>
</evidence>
<dbReference type="SUPFAM" id="SSF55326">
    <property type="entry name" value="PurM N-terminal domain-like"/>
    <property type="match status" value="1"/>
</dbReference>
<comment type="function">
    <text evidence="9">Synthesizes selenophosphate from selenide and ATP.</text>
</comment>
<dbReference type="GO" id="GO:0004756">
    <property type="term" value="F:selenide, water dikinase activity"/>
    <property type="evidence" value="ECO:0007669"/>
    <property type="project" value="UniProtKB-UniRule"/>
</dbReference>
<dbReference type="Gene3D" id="3.90.650.10">
    <property type="entry name" value="PurM-like C-terminal domain"/>
    <property type="match status" value="1"/>
</dbReference>
<dbReference type="PANTHER" id="PTHR10256:SF0">
    <property type="entry name" value="INACTIVE SELENIDE, WATER DIKINASE-LIKE PROTEIN-RELATED"/>
    <property type="match status" value="1"/>
</dbReference>
<dbReference type="InterPro" id="IPR023061">
    <property type="entry name" value="SelD_I"/>
</dbReference>
<feature type="active site" evidence="9">
    <location>
        <position position="17"/>
    </location>
</feature>
<dbReference type="PIRSF" id="PIRSF036407">
    <property type="entry name" value="Selenphspht_syn"/>
    <property type="match status" value="1"/>
</dbReference>
<feature type="binding site" evidence="9">
    <location>
        <position position="51"/>
    </location>
    <ligand>
        <name>Mg(2+)</name>
        <dbReference type="ChEBI" id="CHEBI:18420"/>
    </ligand>
</feature>
<comment type="cofactor">
    <cofactor evidence="9">
        <name>Mg(2+)</name>
        <dbReference type="ChEBI" id="CHEBI:18420"/>
    </cofactor>
    <text evidence="9">Binds 1 Mg(2+) ion per monomer.</text>
</comment>
<dbReference type="EMBL" id="CP060007">
    <property type="protein sequence ID" value="QNA44641.1"/>
    <property type="molecule type" value="Genomic_DNA"/>
</dbReference>
<dbReference type="InterPro" id="IPR004536">
    <property type="entry name" value="SPS/SelD"/>
</dbReference>
<dbReference type="FunFam" id="3.30.1330.10:FF:000003">
    <property type="entry name" value="Selenide, water dikinase"/>
    <property type="match status" value="1"/>
</dbReference>
<comment type="subunit">
    <text evidence="9">Homodimer.</text>
</comment>
<organism evidence="12 13">
    <name type="scientific">Lacibacter sediminis</name>
    <dbReference type="NCBI Taxonomy" id="2760713"/>
    <lineage>
        <taxon>Bacteria</taxon>
        <taxon>Pseudomonadati</taxon>
        <taxon>Bacteroidota</taxon>
        <taxon>Chitinophagia</taxon>
        <taxon>Chitinophagales</taxon>
        <taxon>Chitinophagaceae</taxon>
        <taxon>Lacibacter</taxon>
    </lineage>
</organism>
<keyword evidence="7 9" id="KW-0460">Magnesium</keyword>
<comment type="similarity">
    <text evidence="1 9">Belongs to the selenophosphate synthase 1 family. Class I subfamily.</text>
</comment>
<evidence type="ECO:0000256" key="6">
    <source>
        <dbReference type="ARBA" id="ARBA00022840"/>
    </source>
</evidence>
<dbReference type="FunFam" id="3.90.650.10:FF:000004">
    <property type="entry name" value="Selenide, water dikinase"/>
    <property type="match status" value="1"/>
</dbReference>
<keyword evidence="13" id="KW-1185">Reference proteome</keyword>
<comment type="catalytic activity">
    <reaction evidence="9">
        <text>hydrogenselenide + ATP + H2O = selenophosphate + AMP + phosphate + 2 H(+)</text>
        <dbReference type="Rhea" id="RHEA:18737"/>
        <dbReference type="ChEBI" id="CHEBI:15377"/>
        <dbReference type="ChEBI" id="CHEBI:15378"/>
        <dbReference type="ChEBI" id="CHEBI:16144"/>
        <dbReference type="ChEBI" id="CHEBI:29317"/>
        <dbReference type="ChEBI" id="CHEBI:30616"/>
        <dbReference type="ChEBI" id="CHEBI:43474"/>
        <dbReference type="ChEBI" id="CHEBI:456215"/>
        <dbReference type="EC" id="2.7.9.3"/>
    </reaction>
</comment>
<dbReference type="Pfam" id="PF02769">
    <property type="entry name" value="AIRS_C"/>
    <property type="match status" value="1"/>
</dbReference>
<evidence type="ECO:0000256" key="3">
    <source>
        <dbReference type="ARBA" id="ARBA00022723"/>
    </source>
</evidence>
<dbReference type="InterPro" id="IPR016188">
    <property type="entry name" value="PurM-like_N"/>
</dbReference>
<dbReference type="PROSITE" id="PS51257">
    <property type="entry name" value="PROKAR_LIPOPROTEIN"/>
    <property type="match status" value="1"/>
</dbReference>